<dbReference type="Pfam" id="PF00117">
    <property type="entry name" value="GATase"/>
    <property type="match status" value="1"/>
</dbReference>
<accession>A0A931I0S3</accession>
<dbReference type="AlphaFoldDB" id="A0A931I0S3"/>
<sequence>MPTAPSAPPAPSVPPAERPKVLIVLHQETSSPGRVGQALERRGFHLDIRRPRFGDLLPQTLEAHRGAVVFGGPMSANDPEPWIHREIDWMEVPLREQAPFLGICLGAQMLARHLGARVAPHGDGLAEIGYYRLRPTASGSSLMDWPDFVYQWHREGFEVPAGGELLATGDAFENQAFRVGPAAYGIQFHAELTYHMMNRWTVHGSARMAMPGAQGRRDHFAGRALHDAAVRAWLDRFLDLWIGTADQPAAQAAAG</sequence>
<dbReference type="RefSeq" id="WP_197310285.1">
    <property type="nucleotide sequence ID" value="NZ_JADZLT010000042.1"/>
</dbReference>
<evidence type="ECO:0000313" key="3">
    <source>
        <dbReference type="Proteomes" id="UP000631694"/>
    </source>
</evidence>
<protein>
    <submittedName>
        <fullName evidence="2">Glutamine amidotransferase</fullName>
    </submittedName>
</protein>
<dbReference type="CDD" id="cd01741">
    <property type="entry name" value="GATase1_1"/>
    <property type="match status" value="1"/>
</dbReference>
<reference evidence="2" key="1">
    <citation type="submission" date="2020-12" db="EMBL/GenBank/DDBJ databases">
        <title>Methylobrevis albus sp. nov., isolated from fresh water lack sediment.</title>
        <authorList>
            <person name="Zou Q."/>
        </authorList>
    </citation>
    <scope>NUCLEOTIDE SEQUENCE</scope>
    <source>
        <strain evidence="2">L22</strain>
    </source>
</reference>
<dbReference type="GO" id="GO:0005829">
    <property type="term" value="C:cytosol"/>
    <property type="evidence" value="ECO:0007669"/>
    <property type="project" value="TreeGrafter"/>
</dbReference>
<dbReference type="Gene3D" id="3.40.50.880">
    <property type="match status" value="1"/>
</dbReference>
<name>A0A931I0S3_9HYPH</name>
<dbReference type="PROSITE" id="PS51273">
    <property type="entry name" value="GATASE_TYPE_1"/>
    <property type="match status" value="1"/>
</dbReference>
<dbReference type="SUPFAM" id="SSF52317">
    <property type="entry name" value="Class I glutamine amidotransferase-like"/>
    <property type="match status" value="1"/>
</dbReference>
<dbReference type="PANTHER" id="PTHR42695:SF5">
    <property type="entry name" value="GLUTAMINE AMIDOTRANSFERASE YLR126C-RELATED"/>
    <property type="match status" value="1"/>
</dbReference>
<gene>
    <name evidence="2" type="ORF">I5731_05060</name>
</gene>
<dbReference type="InterPro" id="IPR029062">
    <property type="entry name" value="Class_I_gatase-like"/>
</dbReference>
<dbReference type="InterPro" id="IPR017926">
    <property type="entry name" value="GATASE"/>
</dbReference>
<dbReference type="NCBIfam" id="NF005072">
    <property type="entry name" value="PRK06490.1"/>
    <property type="match status" value="1"/>
</dbReference>
<feature type="domain" description="Glutamine amidotransferase" evidence="1">
    <location>
        <begin position="37"/>
        <end position="193"/>
    </location>
</feature>
<dbReference type="EMBL" id="JADZLT010000042">
    <property type="protein sequence ID" value="MBH0237183.1"/>
    <property type="molecule type" value="Genomic_DNA"/>
</dbReference>
<proteinExistence type="predicted"/>
<evidence type="ECO:0000259" key="1">
    <source>
        <dbReference type="Pfam" id="PF00117"/>
    </source>
</evidence>
<keyword evidence="3" id="KW-1185">Reference proteome</keyword>
<dbReference type="PANTHER" id="PTHR42695">
    <property type="entry name" value="GLUTAMINE AMIDOTRANSFERASE YLR126C-RELATED"/>
    <property type="match status" value="1"/>
</dbReference>
<keyword evidence="2" id="KW-0315">Glutamine amidotransferase</keyword>
<dbReference type="InterPro" id="IPR044992">
    <property type="entry name" value="ChyE-like"/>
</dbReference>
<organism evidence="2 3">
    <name type="scientific">Methylobrevis albus</name>
    <dbReference type="NCBI Taxonomy" id="2793297"/>
    <lineage>
        <taxon>Bacteria</taxon>
        <taxon>Pseudomonadati</taxon>
        <taxon>Pseudomonadota</taxon>
        <taxon>Alphaproteobacteria</taxon>
        <taxon>Hyphomicrobiales</taxon>
        <taxon>Pleomorphomonadaceae</taxon>
        <taxon>Methylobrevis</taxon>
    </lineage>
</organism>
<comment type="caution">
    <text evidence="2">The sequence shown here is derived from an EMBL/GenBank/DDBJ whole genome shotgun (WGS) entry which is preliminary data.</text>
</comment>
<dbReference type="Proteomes" id="UP000631694">
    <property type="component" value="Unassembled WGS sequence"/>
</dbReference>
<evidence type="ECO:0000313" key="2">
    <source>
        <dbReference type="EMBL" id="MBH0237183.1"/>
    </source>
</evidence>